<evidence type="ECO:0000313" key="2">
    <source>
        <dbReference type="EMBL" id="MBB5959521.1"/>
    </source>
</evidence>
<sequence length="153" mass="16185">MSGPTPAQILEAAGVPFSSFTHAPIRTYEDIERELRLPAEQLLKTLAFRTDDGFVLVSMPMLLPAGYGKIAKAAGVSRSKLRRAGEDDLTVLGMAPGGISPLTELADKTVVFHATVPSMGKVYCGSGRDDETIEVDAASLVDLVRPVIADVAS</sequence>
<feature type="domain" description="YbaK/aminoacyl-tRNA synthetase-associated" evidence="1">
    <location>
        <begin position="22"/>
        <end position="142"/>
    </location>
</feature>
<evidence type="ECO:0000313" key="3">
    <source>
        <dbReference type="Proteomes" id="UP000547510"/>
    </source>
</evidence>
<keyword evidence="2" id="KW-0378">Hydrolase</keyword>
<dbReference type="AlphaFoldDB" id="A0A841CPD3"/>
<proteinExistence type="predicted"/>
<dbReference type="GO" id="GO:0002161">
    <property type="term" value="F:aminoacyl-tRNA deacylase activity"/>
    <property type="evidence" value="ECO:0007669"/>
    <property type="project" value="InterPro"/>
</dbReference>
<dbReference type="Proteomes" id="UP000547510">
    <property type="component" value="Unassembled WGS sequence"/>
</dbReference>
<comment type="caution">
    <text evidence="2">The sequence shown here is derived from an EMBL/GenBank/DDBJ whole genome shotgun (WGS) entry which is preliminary data.</text>
</comment>
<accession>A0A841CPD3</accession>
<evidence type="ECO:0000259" key="1">
    <source>
        <dbReference type="Pfam" id="PF04073"/>
    </source>
</evidence>
<dbReference type="Gene3D" id="3.90.960.10">
    <property type="entry name" value="YbaK/aminoacyl-tRNA synthetase-associated domain"/>
    <property type="match status" value="1"/>
</dbReference>
<dbReference type="SUPFAM" id="SSF55826">
    <property type="entry name" value="YbaK/ProRS associated domain"/>
    <property type="match status" value="1"/>
</dbReference>
<keyword evidence="3" id="KW-1185">Reference proteome</keyword>
<dbReference type="RefSeq" id="WP_184696477.1">
    <property type="nucleotide sequence ID" value="NZ_JACHJN010000011.1"/>
</dbReference>
<dbReference type="CDD" id="cd04332">
    <property type="entry name" value="YbaK_like"/>
    <property type="match status" value="1"/>
</dbReference>
<protein>
    <submittedName>
        <fullName evidence="2">Cys-tRNA(Pro)/Cys-tRNA(Cys) deacylase</fullName>
        <ecNumber evidence="2">3.1.1.-</ecNumber>
    </submittedName>
</protein>
<dbReference type="EMBL" id="JACHJN010000011">
    <property type="protein sequence ID" value="MBB5959521.1"/>
    <property type="molecule type" value="Genomic_DNA"/>
</dbReference>
<dbReference type="InterPro" id="IPR007214">
    <property type="entry name" value="YbaK/aa-tRNA-synth-assoc-dom"/>
</dbReference>
<dbReference type="InterPro" id="IPR036754">
    <property type="entry name" value="YbaK/aa-tRNA-synt-asso_dom_sf"/>
</dbReference>
<reference evidence="2 3" key="1">
    <citation type="submission" date="2020-08" db="EMBL/GenBank/DDBJ databases">
        <title>Genomic Encyclopedia of Type Strains, Phase III (KMG-III): the genomes of soil and plant-associated and newly described type strains.</title>
        <authorList>
            <person name="Whitman W."/>
        </authorList>
    </citation>
    <scope>NUCLEOTIDE SEQUENCE [LARGE SCALE GENOMIC DNA]</scope>
    <source>
        <strain evidence="2 3">CECT 8640</strain>
    </source>
</reference>
<dbReference type="EC" id="3.1.1.-" evidence="2"/>
<organism evidence="2 3">
    <name type="scientific">Saccharothrix tamanrassetensis</name>
    <dbReference type="NCBI Taxonomy" id="1051531"/>
    <lineage>
        <taxon>Bacteria</taxon>
        <taxon>Bacillati</taxon>
        <taxon>Actinomycetota</taxon>
        <taxon>Actinomycetes</taxon>
        <taxon>Pseudonocardiales</taxon>
        <taxon>Pseudonocardiaceae</taxon>
        <taxon>Saccharothrix</taxon>
    </lineage>
</organism>
<dbReference type="Pfam" id="PF04073">
    <property type="entry name" value="tRNA_edit"/>
    <property type="match status" value="1"/>
</dbReference>
<name>A0A841CPD3_9PSEU</name>
<gene>
    <name evidence="2" type="ORF">FHS29_006142</name>
</gene>